<sequence length="363" mass="40718">MSEKLFICAKTGVYWDVVDCPLPVDLSPDMIYANIESGLESMGYHGELSTIWAYTKKVPESEFFDYNAVGIMMVREKGDQYDRVDRMTRDILFFALDNPKRPTNLMIIANNMSMKPELIRVLQSLKSRNINVVVAQPDALVPVELHGIVTGVCLSKSLLDGGKATMLELDPEIKNVTNLDYFQQVSKRPSYESIGNTGVFWNTKGCPDPKALELDFCSIDKSIKSCLASMDKSGSRVTSISAYEVGGKVTVWNGGSDTKMVLHKGYRLQRMLLDILLWAIDNRVGQYLNTDREPNVMVITRDIPKGRDFNNTLKFLSARDCNIIFGVPDELKSVSSWTTLTVFGEPFFSSHAESIQCRDSKSL</sequence>
<name>A0A6D2LJX4_9BRAS</name>
<gene>
    <name evidence="2" type="ORF">MERR_LOCUS47798</name>
</gene>
<dbReference type="CDD" id="cd10910">
    <property type="entry name" value="PIN_limkain_b1_N_like"/>
    <property type="match status" value="1"/>
</dbReference>
<dbReference type="AlphaFoldDB" id="A0A6D2LJX4"/>
<proteinExistence type="predicted"/>
<dbReference type="Proteomes" id="UP000467841">
    <property type="component" value="Unassembled WGS sequence"/>
</dbReference>
<reference evidence="2" key="1">
    <citation type="submission" date="2020-01" db="EMBL/GenBank/DDBJ databases">
        <authorList>
            <person name="Mishra B."/>
        </authorList>
    </citation>
    <scope>NUCLEOTIDE SEQUENCE [LARGE SCALE GENOMIC DNA]</scope>
</reference>
<keyword evidence="3" id="KW-1185">Reference proteome</keyword>
<dbReference type="GO" id="GO:0004540">
    <property type="term" value="F:RNA nuclease activity"/>
    <property type="evidence" value="ECO:0007669"/>
    <property type="project" value="InterPro"/>
</dbReference>
<dbReference type="EMBL" id="CACVBM020001829">
    <property type="protein sequence ID" value="CAA7060562.1"/>
    <property type="molecule type" value="Genomic_DNA"/>
</dbReference>
<dbReference type="InterPro" id="IPR021139">
    <property type="entry name" value="NYN"/>
</dbReference>
<comment type="caution">
    <text evidence="2">The sequence shown here is derived from an EMBL/GenBank/DDBJ whole genome shotgun (WGS) entry which is preliminary data.</text>
</comment>
<dbReference type="PANTHER" id="PTHR14379">
    <property type="entry name" value="LIMKAIN B LKAP"/>
    <property type="match status" value="1"/>
</dbReference>
<dbReference type="GO" id="GO:0005777">
    <property type="term" value="C:peroxisome"/>
    <property type="evidence" value="ECO:0007669"/>
    <property type="project" value="InterPro"/>
</dbReference>
<feature type="domain" description="NYN" evidence="1">
    <location>
        <begin position="10"/>
        <end position="135"/>
    </location>
</feature>
<evidence type="ECO:0000259" key="1">
    <source>
        <dbReference type="Pfam" id="PF01936"/>
    </source>
</evidence>
<organism evidence="2 3">
    <name type="scientific">Microthlaspi erraticum</name>
    <dbReference type="NCBI Taxonomy" id="1685480"/>
    <lineage>
        <taxon>Eukaryota</taxon>
        <taxon>Viridiplantae</taxon>
        <taxon>Streptophyta</taxon>
        <taxon>Embryophyta</taxon>
        <taxon>Tracheophyta</taxon>
        <taxon>Spermatophyta</taxon>
        <taxon>Magnoliopsida</taxon>
        <taxon>eudicotyledons</taxon>
        <taxon>Gunneridae</taxon>
        <taxon>Pentapetalae</taxon>
        <taxon>rosids</taxon>
        <taxon>malvids</taxon>
        <taxon>Brassicales</taxon>
        <taxon>Brassicaceae</taxon>
        <taxon>Coluteocarpeae</taxon>
        <taxon>Microthlaspi</taxon>
    </lineage>
</organism>
<evidence type="ECO:0000313" key="2">
    <source>
        <dbReference type="EMBL" id="CAA7060562.1"/>
    </source>
</evidence>
<dbReference type="PANTHER" id="PTHR14379:SF58">
    <property type="entry name" value="NYN DOMAIN-CONTAINING PROTEIN"/>
    <property type="match status" value="1"/>
</dbReference>
<protein>
    <recommendedName>
        <fullName evidence="1">NYN domain-containing protein</fullName>
    </recommendedName>
</protein>
<dbReference type="Pfam" id="PF01936">
    <property type="entry name" value="NYN"/>
    <property type="match status" value="1"/>
</dbReference>
<evidence type="ECO:0000313" key="3">
    <source>
        <dbReference type="Proteomes" id="UP000467841"/>
    </source>
</evidence>
<accession>A0A6D2LJX4</accession>
<dbReference type="GO" id="GO:0010468">
    <property type="term" value="P:regulation of gene expression"/>
    <property type="evidence" value="ECO:0007669"/>
    <property type="project" value="InterPro"/>
</dbReference>
<dbReference type="OrthoDB" id="1042662at2759"/>
<dbReference type="InterPro" id="IPR024768">
    <property type="entry name" value="Marf1"/>
</dbReference>